<dbReference type="Pfam" id="PF13432">
    <property type="entry name" value="TPR_16"/>
    <property type="match status" value="2"/>
</dbReference>
<dbReference type="Proteomes" id="UP001283361">
    <property type="component" value="Unassembled WGS sequence"/>
</dbReference>
<dbReference type="Gene3D" id="1.25.40.10">
    <property type="entry name" value="Tetratricopeptide repeat domain"/>
    <property type="match status" value="3"/>
</dbReference>
<evidence type="ECO:0000256" key="2">
    <source>
        <dbReference type="SAM" id="MobiDB-lite"/>
    </source>
</evidence>
<feature type="compositionally biased region" description="Basic residues" evidence="2">
    <location>
        <begin position="157"/>
        <end position="171"/>
    </location>
</feature>
<feature type="compositionally biased region" description="Acidic residues" evidence="2">
    <location>
        <begin position="116"/>
        <end position="131"/>
    </location>
</feature>
<evidence type="ECO:0008006" key="5">
    <source>
        <dbReference type="Google" id="ProtNLM"/>
    </source>
</evidence>
<protein>
    <recommendedName>
        <fullName evidence="5">General transcription factor 3C polypeptide 3</fullName>
    </recommendedName>
</protein>
<name>A0AAE1CUM0_9GAST</name>
<dbReference type="GO" id="GO:0006383">
    <property type="term" value="P:transcription by RNA polymerase III"/>
    <property type="evidence" value="ECO:0007669"/>
    <property type="project" value="InterPro"/>
</dbReference>
<evidence type="ECO:0000313" key="4">
    <source>
        <dbReference type="Proteomes" id="UP001283361"/>
    </source>
</evidence>
<keyword evidence="1" id="KW-0802">TPR repeat</keyword>
<feature type="region of interest" description="Disordered" evidence="2">
    <location>
        <begin position="1"/>
        <end position="28"/>
    </location>
</feature>
<dbReference type="InterPro" id="IPR039340">
    <property type="entry name" value="Tfc4/TFIIIC-102/Sfc4"/>
</dbReference>
<feature type="compositionally biased region" description="Polar residues" evidence="2">
    <location>
        <begin position="76"/>
        <end position="92"/>
    </location>
</feature>
<feature type="repeat" description="TPR" evidence="1">
    <location>
        <begin position="525"/>
        <end position="558"/>
    </location>
</feature>
<feature type="compositionally biased region" description="Basic and acidic residues" evidence="2">
    <location>
        <begin position="146"/>
        <end position="155"/>
    </location>
</feature>
<dbReference type="GO" id="GO:0000127">
    <property type="term" value="C:transcription factor TFIIIC complex"/>
    <property type="evidence" value="ECO:0007669"/>
    <property type="project" value="TreeGrafter"/>
</dbReference>
<feature type="compositionally biased region" description="Basic and acidic residues" evidence="2">
    <location>
        <begin position="172"/>
        <end position="186"/>
    </location>
</feature>
<dbReference type="SMART" id="SM00028">
    <property type="entry name" value="TPR"/>
    <property type="match status" value="5"/>
</dbReference>
<comment type="caution">
    <text evidence="3">The sequence shown here is derived from an EMBL/GenBank/DDBJ whole genome shotgun (WGS) entry which is preliminary data.</text>
</comment>
<keyword evidence="4" id="KW-1185">Reference proteome</keyword>
<proteinExistence type="predicted"/>
<evidence type="ECO:0000256" key="1">
    <source>
        <dbReference type="PROSITE-ProRule" id="PRU00339"/>
    </source>
</evidence>
<dbReference type="InterPro" id="IPR011990">
    <property type="entry name" value="TPR-like_helical_dom_sf"/>
</dbReference>
<evidence type="ECO:0000313" key="3">
    <source>
        <dbReference type="EMBL" id="KAK3735889.1"/>
    </source>
</evidence>
<gene>
    <name evidence="3" type="ORF">RRG08_041076</name>
</gene>
<dbReference type="InterPro" id="IPR019734">
    <property type="entry name" value="TPR_rpt"/>
</dbReference>
<dbReference type="PANTHER" id="PTHR23082">
    <property type="entry name" value="TRANSCRIPTION INITIATION FACTOR IIIC TFIIIC , POLYPEPTIDE 3-RELATED"/>
    <property type="match status" value="1"/>
</dbReference>
<organism evidence="3 4">
    <name type="scientific">Elysia crispata</name>
    <name type="common">lettuce slug</name>
    <dbReference type="NCBI Taxonomy" id="231223"/>
    <lineage>
        <taxon>Eukaryota</taxon>
        <taxon>Metazoa</taxon>
        <taxon>Spiralia</taxon>
        <taxon>Lophotrochozoa</taxon>
        <taxon>Mollusca</taxon>
        <taxon>Gastropoda</taxon>
        <taxon>Heterobranchia</taxon>
        <taxon>Euthyneura</taxon>
        <taxon>Panpulmonata</taxon>
        <taxon>Sacoglossa</taxon>
        <taxon>Placobranchoidea</taxon>
        <taxon>Plakobranchidae</taxon>
        <taxon>Elysia</taxon>
    </lineage>
</organism>
<dbReference type="PROSITE" id="PS50005">
    <property type="entry name" value="TPR"/>
    <property type="match status" value="2"/>
</dbReference>
<feature type="repeat" description="TPR" evidence="1">
    <location>
        <begin position="872"/>
        <end position="905"/>
    </location>
</feature>
<feature type="compositionally biased region" description="Low complexity" evidence="2">
    <location>
        <begin position="132"/>
        <end position="145"/>
    </location>
</feature>
<dbReference type="EMBL" id="JAWDGP010006763">
    <property type="protein sequence ID" value="KAK3735889.1"/>
    <property type="molecule type" value="Genomic_DNA"/>
</dbReference>
<sequence length="945" mass="107163">MDRDYSGGETDFMSCEAEVPSTSLSSNQVVSLEGETLKPSNTEELKGMLQQAGTDLTVKYLTGQITFEEFSRQLDQCKSTNQDSLSTQTGHQTDIEPEEPSNLPNFELMMDQNFSGDEEESDEDNEEEQMETGDSSSELLDSGDFSDSKDHEWLPSKRAKKVEKGKGKKFNLKQEKEKQSPKPKEVARKLRRQRRKVFDLPKFMAGTNGKAMLLRAQGKTDEAVHLFFEVIKQAPKAAAPYEALGSIQEEKGNIREAIKFYMVAANLRGKYATEWLDILEMCLKLNDDKLAMTCFVKGLIAANTNEGKLRILARKSTYFIERDNHSKSLQTREQMLPFLDRDNPSNTLAFARDLVHDYLEAKEVNGAISTLQFITKEYSNDIDSEDIHSLVELYMDQKNFLKGLETIIKHCGVVATFSCGEPNLQDLFSALQDFSRKEQVLKSLDFPAEMPIDLKSKLLQCLVRIKVLPNLHVLEGLITSIVTMDAEDYGDVFYDVAETMVVCDYHSTALPILEALVSSEKYNEAAVWLTLGQCHNALGDLPAAIEAYKCVVDMAPGHHEARVTLSSLLQQMGQNEVALQVLSRESEEGLSQGDLELLLHKCQLLHSQGKTEEFISAALRLLSLNLPSQFNPDMVRSIMTMKTTKARKRACVPKVSQNEDPKLLDSQYESKISRNMTQSDRLKFCSNFWDIFSKLCRTLKDQGMDDKLMETTARGITCPIFTVDTTATKKVEFLCLKAGPVSDNVYRLARNLACEDSNNPQAWNLYNYILTRMKGFGADLRFTVRSLMKNPDSIPLSILNGNERLISCTYTQAVAEYMTVFKKMPDNDMVLLCSAISLLHIASNAHVVRKNSLILQITSLLNAYREMRGECQETYYNIGRTWNQLNIQFAAVHYYKKALEFPPAVIDDKGTFDLRREIAYNLSRIYVRSNNYDYARYYIEKYCVI</sequence>
<reference evidence="3" key="1">
    <citation type="journal article" date="2023" name="G3 (Bethesda)">
        <title>A reference genome for the long-term kleptoplast-retaining sea slug Elysia crispata morphotype clarki.</title>
        <authorList>
            <person name="Eastman K.E."/>
            <person name="Pendleton A.L."/>
            <person name="Shaikh M.A."/>
            <person name="Suttiyut T."/>
            <person name="Ogas R."/>
            <person name="Tomko P."/>
            <person name="Gavelis G."/>
            <person name="Widhalm J.R."/>
            <person name="Wisecaver J.H."/>
        </authorList>
    </citation>
    <scope>NUCLEOTIDE SEQUENCE</scope>
    <source>
        <strain evidence="3">ECLA1</strain>
    </source>
</reference>
<dbReference type="SUPFAM" id="SSF48452">
    <property type="entry name" value="TPR-like"/>
    <property type="match status" value="3"/>
</dbReference>
<dbReference type="AlphaFoldDB" id="A0AAE1CUM0"/>
<dbReference type="PANTHER" id="PTHR23082:SF0">
    <property type="entry name" value="GENERAL TRANSCRIPTION FACTOR 3C POLYPEPTIDE 3"/>
    <property type="match status" value="1"/>
</dbReference>
<accession>A0AAE1CUM0</accession>
<feature type="region of interest" description="Disordered" evidence="2">
    <location>
        <begin position="76"/>
        <end position="186"/>
    </location>
</feature>